<dbReference type="EMBL" id="JAGVSJ010000037">
    <property type="protein sequence ID" value="MBX8632577.1"/>
    <property type="molecule type" value="Genomic_DNA"/>
</dbReference>
<reference evidence="1" key="1">
    <citation type="submission" date="2021-04" db="EMBL/GenBank/DDBJ databases">
        <title>Genomic insights into ecological role and evolution of a novel Thermoplasmata order Candidatus Sysuiplasmatales.</title>
        <authorList>
            <person name="Yuan Y."/>
        </authorList>
    </citation>
    <scope>NUCLEOTIDE SEQUENCE</scope>
    <source>
        <strain evidence="1">YP2-bin.285</strain>
    </source>
</reference>
<dbReference type="Proteomes" id="UP000716004">
    <property type="component" value="Unassembled WGS sequence"/>
</dbReference>
<accession>A0A8J8CGF8</accession>
<dbReference type="AlphaFoldDB" id="A0A8J8CGF8"/>
<proteinExistence type="predicted"/>
<gene>
    <name evidence="1" type="ORF">J9259_08720</name>
</gene>
<evidence type="ECO:0000313" key="1">
    <source>
        <dbReference type="EMBL" id="MBX8632577.1"/>
    </source>
</evidence>
<comment type="caution">
    <text evidence="1">The sequence shown here is derived from an EMBL/GenBank/DDBJ whole genome shotgun (WGS) entry which is preliminary data.</text>
</comment>
<name>A0A8J8CGF8_9ARCH</name>
<protein>
    <submittedName>
        <fullName evidence="1">Uncharacterized protein</fullName>
    </submittedName>
</protein>
<sequence length="128" mass="14657">MENTELEKWVREQTERLGELRRLLCSSGKPELEQYLAQAVVQPFFYYRKNGNGNGGSRVTLALEKFVDEEKFKALLAKMKQMGFRYAGEGAFEGQRFDGLEEFAEANGMVVRQPKTENGKVPEQTARK</sequence>
<evidence type="ECO:0000313" key="2">
    <source>
        <dbReference type="Proteomes" id="UP000716004"/>
    </source>
</evidence>
<organism evidence="1 2">
    <name type="scientific">Candidatus Sysuiplasma superficiale</name>
    <dbReference type="NCBI Taxonomy" id="2823368"/>
    <lineage>
        <taxon>Archaea</taxon>
        <taxon>Methanobacteriati</taxon>
        <taxon>Thermoplasmatota</taxon>
        <taxon>Thermoplasmata</taxon>
        <taxon>Candidatus Sysuiplasmatales</taxon>
        <taxon>Candidatus Sysuiplasmataceae</taxon>
        <taxon>Candidatus Sysuiplasma</taxon>
    </lineage>
</organism>